<evidence type="ECO:0000256" key="3">
    <source>
        <dbReference type="ARBA" id="ARBA00022989"/>
    </source>
</evidence>
<dbReference type="GO" id="GO:0016020">
    <property type="term" value="C:membrane"/>
    <property type="evidence" value="ECO:0007669"/>
    <property type="project" value="UniProtKB-SubCell"/>
</dbReference>
<organism evidence="7 8">
    <name type="scientific">Amantichitinum ursilacus</name>
    <dbReference type="NCBI Taxonomy" id="857265"/>
    <lineage>
        <taxon>Bacteria</taxon>
        <taxon>Pseudomonadati</taxon>
        <taxon>Pseudomonadota</taxon>
        <taxon>Betaproteobacteria</taxon>
        <taxon>Neisseriales</taxon>
        <taxon>Chitinibacteraceae</taxon>
        <taxon>Amantichitinum</taxon>
    </lineage>
</organism>
<evidence type="ECO:0000256" key="2">
    <source>
        <dbReference type="ARBA" id="ARBA00022692"/>
    </source>
</evidence>
<keyword evidence="4 5" id="KW-0472">Membrane</keyword>
<evidence type="ECO:0000313" key="7">
    <source>
        <dbReference type="EMBL" id="KPC53861.1"/>
    </source>
</evidence>
<evidence type="ECO:0000256" key="4">
    <source>
        <dbReference type="ARBA" id="ARBA00023136"/>
    </source>
</evidence>
<name>A0A0N0GPL8_9NEIS</name>
<comment type="subcellular location">
    <subcellularLocation>
        <location evidence="1">Membrane</location>
        <topology evidence="1">Multi-pass membrane protein</topology>
    </subcellularLocation>
</comment>
<feature type="domain" description="Yip1" evidence="6">
    <location>
        <begin position="13"/>
        <end position="158"/>
    </location>
</feature>
<dbReference type="RefSeq" id="WP_083458840.1">
    <property type="nucleotide sequence ID" value="NZ_LAQT01000004.1"/>
</dbReference>
<evidence type="ECO:0000256" key="1">
    <source>
        <dbReference type="ARBA" id="ARBA00004141"/>
    </source>
</evidence>
<evidence type="ECO:0000256" key="5">
    <source>
        <dbReference type="SAM" id="Phobius"/>
    </source>
</evidence>
<dbReference type="OrthoDB" id="8526565at2"/>
<feature type="transmembrane region" description="Helical" evidence="5">
    <location>
        <begin position="107"/>
        <end position="126"/>
    </location>
</feature>
<dbReference type="AlphaFoldDB" id="A0A0N0GPL8"/>
<keyword evidence="3 5" id="KW-1133">Transmembrane helix</keyword>
<proteinExistence type="predicted"/>
<protein>
    <recommendedName>
        <fullName evidence="6">Yip1 domain-containing protein</fullName>
    </recommendedName>
</protein>
<feature type="transmembrane region" description="Helical" evidence="5">
    <location>
        <begin position="66"/>
        <end position="86"/>
    </location>
</feature>
<evidence type="ECO:0000259" key="6">
    <source>
        <dbReference type="Pfam" id="PF04893"/>
    </source>
</evidence>
<feature type="transmembrane region" description="Helical" evidence="5">
    <location>
        <begin position="132"/>
        <end position="149"/>
    </location>
</feature>
<keyword evidence="8" id="KW-1185">Reference proteome</keyword>
<feature type="transmembrane region" description="Helical" evidence="5">
    <location>
        <begin position="34"/>
        <end position="54"/>
    </location>
</feature>
<reference evidence="7 8" key="1">
    <citation type="submission" date="2015-07" db="EMBL/GenBank/DDBJ databases">
        <title>Draft genome sequence of the Amantichitinum ursilacus IGB-41, a new chitin-degrading bacterium.</title>
        <authorList>
            <person name="Kirstahler P."/>
            <person name="Guenther M."/>
            <person name="Grumaz C."/>
            <person name="Rupp S."/>
            <person name="Zibek S."/>
            <person name="Sohn K."/>
        </authorList>
    </citation>
    <scope>NUCLEOTIDE SEQUENCE [LARGE SCALE GENOMIC DNA]</scope>
    <source>
        <strain evidence="7 8">IGB-41</strain>
    </source>
</reference>
<dbReference type="EMBL" id="LAQT01000004">
    <property type="protein sequence ID" value="KPC53861.1"/>
    <property type="molecule type" value="Genomic_DNA"/>
</dbReference>
<dbReference type="Proteomes" id="UP000037939">
    <property type="component" value="Unassembled WGS sequence"/>
</dbReference>
<dbReference type="STRING" id="857265.WG78_07055"/>
<evidence type="ECO:0000313" key="8">
    <source>
        <dbReference type="Proteomes" id="UP000037939"/>
    </source>
</evidence>
<feature type="transmembrane region" description="Helical" evidence="5">
    <location>
        <begin position="170"/>
        <end position="192"/>
    </location>
</feature>
<keyword evidence="2 5" id="KW-0812">Transmembrane</keyword>
<sequence>MDRAAFSDYSHMLVSDHQGWDRLHAHTPTARLTFLRMVLPLSALPTLMLLYAGASNGGYYAPGLALSGWAGFALLFMAAELFTVRLMGELIHRLARGIAPHTSFDSAFLLASLAAVPLWISSLTLFVPNVPFNIGCALAGIIAACAMLYHGVPAMLSHARDEDTRDLTWLTLWIGVGAWAILSAIAALPVMVR</sequence>
<dbReference type="InterPro" id="IPR006977">
    <property type="entry name" value="Yip1_dom"/>
</dbReference>
<comment type="caution">
    <text evidence="7">The sequence shown here is derived from an EMBL/GenBank/DDBJ whole genome shotgun (WGS) entry which is preliminary data.</text>
</comment>
<accession>A0A0N0GPL8</accession>
<gene>
    <name evidence="7" type="ORF">WG78_07055</name>
</gene>
<dbReference type="Pfam" id="PF04893">
    <property type="entry name" value="Yip1"/>
    <property type="match status" value="1"/>
</dbReference>